<dbReference type="InterPro" id="IPR051049">
    <property type="entry name" value="Dienelactone_hydrolase-like"/>
</dbReference>
<dbReference type="OrthoDB" id="9771666at2"/>
<evidence type="ECO:0000313" key="3">
    <source>
        <dbReference type="EMBL" id="QDV05174.1"/>
    </source>
</evidence>
<dbReference type="PANTHER" id="PTHR46623:SF6">
    <property type="entry name" value="ALPHA_BETA-HYDROLASES SUPERFAMILY PROTEIN"/>
    <property type="match status" value="1"/>
</dbReference>
<keyword evidence="3" id="KW-0378">Hydrolase</keyword>
<proteinExistence type="predicted"/>
<dbReference type="Gene3D" id="3.40.50.1820">
    <property type="entry name" value="alpha/beta hydrolase"/>
    <property type="match status" value="1"/>
</dbReference>
<dbReference type="InterPro" id="IPR029058">
    <property type="entry name" value="AB_hydrolase_fold"/>
</dbReference>
<dbReference type="RefSeq" id="WP_145194596.1">
    <property type="nucleotide sequence ID" value="NZ_CP036434.1"/>
</dbReference>
<dbReference type="Pfam" id="PF01738">
    <property type="entry name" value="DLH"/>
    <property type="match status" value="1"/>
</dbReference>
<organism evidence="3 4">
    <name type="scientific">Saltatorellus ferox</name>
    <dbReference type="NCBI Taxonomy" id="2528018"/>
    <lineage>
        <taxon>Bacteria</taxon>
        <taxon>Pseudomonadati</taxon>
        <taxon>Planctomycetota</taxon>
        <taxon>Planctomycetia</taxon>
        <taxon>Planctomycetia incertae sedis</taxon>
        <taxon>Saltatorellus</taxon>
    </lineage>
</organism>
<feature type="domain" description="Dienelactone hydrolase" evidence="2">
    <location>
        <begin position="62"/>
        <end position="267"/>
    </location>
</feature>
<evidence type="ECO:0000256" key="1">
    <source>
        <dbReference type="SAM" id="SignalP"/>
    </source>
</evidence>
<keyword evidence="4" id="KW-1185">Reference proteome</keyword>
<dbReference type="Proteomes" id="UP000320390">
    <property type="component" value="Chromosome"/>
</dbReference>
<evidence type="ECO:0000259" key="2">
    <source>
        <dbReference type="Pfam" id="PF01738"/>
    </source>
</evidence>
<dbReference type="EMBL" id="CP036434">
    <property type="protein sequence ID" value="QDV05174.1"/>
    <property type="molecule type" value="Genomic_DNA"/>
</dbReference>
<gene>
    <name evidence="3" type="ORF">Poly30_06700</name>
</gene>
<sequence length="422" mass="45009" precursor="true">MLHTLALPFALALLAQPAATSDDGAMDWTGVLDEASFAALHELTDAEAPALTGEAVEVGGMDCYLSRPELGTSLGAVIVIHEWWGLNDHVKHWTDRLASDGYTALAVDLYGGVVATDREGAMNAMRSVKKDEAIKKLLAAHDYLTDPKGTVQAERTASIGWCFGGHWSLELAIAEPELDAAVIYYGQLVTEPEELKPIEAKLLGVFGNEDGSIPPAAVAAFKDAMKAAGKDLTLRQYDAAHAFANPSSGRYDAENAAKAWRETRGFLVENLWPEQAEGSFGSKKRKLEGWVPGGWEPMEVGQFSAAAYQVGADSKCTVTFLGGDGGGVLPNFKRWNMQMGTPEMTEEELAELPLLPVLGTLAPTMHVEGSYTPMGGEKVSDAALVGTIATLDGESAFVKLIGPADEVNGAIAEFTAFCRSMR</sequence>
<feature type="signal peptide" evidence="1">
    <location>
        <begin position="1"/>
        <end position="20"/>
    </location>
</feature>
<reference evidence="3 4" key="1">
    <citation type="submission" date="2019-02" db="EMBL/GenBank/DDBJ databases">
        <title>Deep-cultivation of Planctomycetes and their phenomic and genomic characterization uncovers novel biology.</title>
        <authorList>
            <person name="Wiegand S."/>
            <person name="Jogler M."/>
            <person name="Boedeker C."/>
            <person name="Pinto D."/>
            <person name="Vollmers J."/>
            <person name="Rivas-Marin E."/>
            <person name="Kohn T."/>
            <person name="Peeters S.H."/>
            <person name="Heuer A."/>
            <person name="Rast P."/>
            <person name="Oberbeckmann S."/>
            <person name="Bunk B."/>
            <person name="Jeske O."/>
            <person name="Meyerdierks A."/>
            <person name="Storesund J.E."/>
            <person name="Kallscheuer N."/>
            <person name="Luecker S."/>
            <person name="Lage O.M."/>
            <person name="Pohl T."/>
            <person name="Merkel B.J."/>
            <person name="Hornburger P."/>
            <person name="Mueller R.-W."/>
            <person name="Bruemmer F."/>
            <person name="Labrenz M."/>
            <person name="Spormann A.M."/>
            <person name="Op den Camp H."/>
            <person name="Overmann J."/>
            <person name="Amann R."/>
            <person name="Jetten M.S.M."/>
            <person name="Mascher T."/>
            <person name="Medema M.H."/>
            <person name="Devos D.P."/>
            <person name="Kaster A.-K."/>
            <person name="Ovreas L."/>
            <person name="Rohde M."/>
            <person name="Galperin M.Y."/>
            <person name="Jogler C."/>
        </authorList>
    </citation>
    <scope>NUCLEOTIDE SEQUENCE [LARGE SCALE GENOMIC DNA]</scope>
    <source>
        <strain evidence="3 4">Poly30</strain>
    </source>
</reference>
<dbReference type="PANTHER" id="PTHR46623">
    <property type="entry name" value="CARBOXYMETHYLENEBUTENOLIDASE-RELATED"/>
    <property type="match status" value="1"/>
</dbReference>
<accession>A0A518EM61</accession>
<dbReference type="SUPFAM" id="SSF53474">
    <property type="entry name" value="alpha/beta-Hydrolases"/>
    <property type="match status" value="1"/>
</dbReference>
<dbReference type="AlphaFoldDB" id="A0A518EM61"/>
<dbReference type="GO" id="GO:0016787">
    <property type="term" value="F:hydrolase activity"/>
    <property type="evidence" value="ECO:0007669"/>
    <property type="project" value="UniProtKB-KW"/>
</dbReference>
<evidence type="ECO:0000313" key="4">
    <source>
        <dbReference type="Proteomes" id="UP000320390"/>
    </source>
</evidence>
<protein>
    <submittedName>
        <fullName evidence="3">Dienelactone hydrolase family protein</fullName>
    </submittedName>
</protein>
<keyword evidence="1" id="KW-0732">Signal</keyword>
<dbReference type="InterPro" id="IPR002925">
    <property type="entry name" value="Dienelactn_hydro"/>
</dbReference>
<feature type="chain" id="PRO_5022135997" evidence="1">
    <location>
        <begin position="21"/>
        <end position="422"/>
    </location>
</feature>
<name>A0A518EM61_9BACT</name>